<name>A0ABQ4MZ40_9BACL</name>
<evidence type="ECO:0000313" key="2">
    <source>
        <dbReference type="Proteomes" id="UP000681290"/>
    </source>
</evidence>
<dbReference type="InterPro" id="IPR027417">
    <property type="entry name" value="P-loop_NTPase"/>
</dbReference>
<proteinExistence type="predicted"/>
<evidence type="ECO:0000313" key="1">
    <source>
        <dbReference type="EMBL" id="GIP61145.1"/>
    </source>
</evidence>
<comment type="caution">
    <text evidence="1">The sequence shown here is derived from an EMBL/GenBank/DDBJ whole genome shotgun (WGS) entry which is preliminary data.</text>
</comment>
<keyword evidence="2" id="KW-1185">Reference proteome</keyword>
<accession>A0ABQ4MZ40</accession>
<gene>
    <name evidence="1" type="ORF">J15TS10_49590</name>
</gene>
<dbReference type="Proteomes" id="UP000681290">
    <property type="component" value="Unassembled WGS sequence"/>
</dbReference>
<protein>
    <submittedName>
        <fullName evidence="1">Uncharacterized protein</fullName>
    </submittedName>
</protein>
<dbReference type="RefSeq" id="WP_213595253.1">
    <property type="nucleotide sequence ID" value="NZ_BOSM01000014.1"/>
</dbReference>
<dbReference type="Gene3D" id="3.40.50.300">
    <property type="entry name" value="P-loop containing nucleotide triphosphate hydrolases"/>
    <property type="match status" value="1"/>
</dbReference>
<reference evidence="1 2" key="1">
    <citation type="submission" date="2021-03" db="EMBL/GenBank/DDBJ databases">
        <title>Antimicrobial resistance genes in bacteria isolated from Japanese honey, and their potential for conferring macrolide and lincosamide resistance in the American foulbrood pathogen Paenibacillus larvae.</title>
        <authorList>
            <person name="Okamoto M."/>
            <person name="Kumagai M."/>
            <person name="Kanamori H."/>
            <person name="Takamatsu D."/>
        </authorList>
    </citation>
    <scope>NUCLEOTIDE SEQUENCE [LARGE SCALE GENOMIC DNA]</scope>
    <source>
        <strain evidence="1 2">J15TS10</strain>
    </source>
</reference>
<sequence length="329" mass="37579">MNVIAYKLKPILNYPHLKFHYCDDLESTVQLIYLLCPDYVIIAAEEAEELLHQIDVDRTEETVFTIVDESITAQKTRKWTALGVSEVWSLLDWEEQLSQRTTKAVLEGSESISTVSMDEKNTQDHITIAVGGVYGGVGCTHTSILLANYLASTQKTKVAVWEGGTRPCFSFWEYYRKGENSRAPLFEHGDISFYKKENTPANWINALSQDYKFLILDLGNLDSENTSFFLNAKIPILLGSGSEWRARELIHFCQKHQSARQDYWRVVLPMASDEGFADMTECLKGRPVFSVPVHPNVFQRQDDTDQQLEGILSPILQKKNRKGLSRLFR</sequence>
<dbReference type="SUPFAM" id="SSF52540">
    <property type="entry name" value="P-loop containing nucleoside triphosphate hydrolases"/>
    <property type="match status" value="1"/>
</dbReference>
<dbReference type="EMBL" id="BOSM01000014">
    <property type="protein sequence ID" value="GIP61145.1"/>
    <property type="molecule type" value="Genomic_DNA"/>
</dbReference>
<organism evidence="1 2">
    <name type="scientific">Paenibacillus woosongensis</name>
    <dbReference type="NCBI Taxonomy" id="307580"/>
    <lineage>
        <taxon>Bacteria</taxon>
        <taxon>Bacillati</taxon>
        <taxon>Bacillota</taxon>
        <taxon>Bacilli</taxon>
        <taxon>Bacillales</taxon>
        <taxon>Paenibacillaceae</taxon>
        <taxon>Paenibacillus</taxon>
    </lineage>
</organism>